<dbReference type="Proteomes" id="UP000325780">
    <property type="component" value="Unassembled WGS sequence"/>
</dbReference>
<evidence type="ECO:0000313" key="1">
    <source>
        <dbReference type="EMBL" id="KAE8151009.1"/>
    </source>
</evidence>
<proteinExistence type="predicted"/>
<keyword evidence="2" id="KW-1185">Reference proteome</keyword>
<name>A0A5N6TY37_ASPAV</name>
<dbReference type="EMBL" id="ML742080">
    <property type="protein sequence ID" value="KAE8151009.1"/>
    <property type="molecule type" value="Genomic_DNA"/>
</dbReference>
<evidence type="ECO:0000313" key="2">
    <source>
        <dbReference type="Proteomes" id="UP000325780"/>
    </source>
</evidence>
<organism evidence="1 2">
    <name type="scientific">Aspergillus avenaceus</name>
    <dbReference type="NCBI Taxonomy" id="36643"/>
    <lineage>
        <taxon>Eukaryota</taxon>
        <taxon>Fungi</taxon>
        <taxon>Dikarya</taxon>
        <taxon>Ascomycota</taxon>
        <taxon>Pezizomycotina</taxon>
        <taxon>Eurotiomycetes</taxon>
        <taxon>Eurotiomycetidae</taxon>
        <taxon>Eurotiales</taxon>
        <taxon>Aspergillaceae</taxon>
        <taxon>Aspergillus</taxon>
        <taxon>Aspergillus subgen. Circumdati</taxon>
    </lineage>
</organism>
<accession>A0A5N6TY37</accession>
<gene>
    <name evidence="1" type="ORF">BDV25DRAFT_101495</name>
</gene>
<dbReference type="AlphaFoldDB" id="A0A5N6TY37"/>
<reference evidence="1 2" key="1">
    <citation type="submission" date="2019-04" db="EMBL/GenBank/DDBJ databases">
        <title>Friends and foes A comparative genomics study of 23 Aspergillus species from section Flavi.</title>
        <authorList>
            <consortium name="DOE Joint Genome Institute"/>
            <person name="Kjaerbolling I."/>
            <person name="Vesth T."/>
            <person name="Frisvad J.C."/>
            <person name="Nybo J.L."/>
            <person name="Theobald S."/>
            <person name="Kildgaard S."/>
            <person name="Isbrandt T."/>
            <person name="Kuo A."/>
            <person name="Sato A."/>
            <person name="Lyhne E.K."/>
            <person name="Kogle M.E."/>
            <person name="Wiebenga A."/>
            <person name="Kun R.S."/>
            <person name="Lubbers R.J."/>
            <person name="Makela M.R."/>
            <person name="Barry K."/>
            <person name="Chovatia M."/>
            <person name="Clum A."/>
            <person name="Daum C."/>
            <person name="Haridas S."/>
            <person name="He G."/>
            <person name="LaButti K."/>
            <person name="Lipzen A."/>
            <person name="Mondo S."/>
            <person name="Riley R."/>
            <person name="Salamov A."/>
            <person name="Simmons B.A."/>
            <person name="Magnuson J.K."/>
            <person name="Henrissat B."/>
            <person name="Mortensen U.H."/>
            <person name="Larsen T.O."/>
            <person name="Devries R.P."/>
            <person name="Grigoriev I.V."/>
            <person name="Machida M."/>
            <person name="Baker S.E."/>
            <person name="Andersen M.R."/>
        </authorList>
    </citation>
    <scope>NUCLEOTIDE SEQUENCE [LARGE SCALE GENOMIC DNA]</scope>
    <source>
        <strain evidence="1 2">IBT 18842</strain>
    </source>
</reference>
<sequence length="88" mass="10530">MVPYGVTRLYNSYLEIPGRTIRPLPTIVTRFYLLVEHFYFFFCSLLDQVHILFYIRVDRSHHWRPGLGIIMGKEKSWGAFCMHFTRCA</sequence>
<protein>
    <submittedName>
        <fullName evidence="1">Uncharacterized protein</fullName>
    </submittedName>
</protein>